<dbReference type="AlphaFoldDB" id="A0A087U4X2"/>
<evidence type="ECO:0000256" key="1">
    <source>
        <dbReference type="SAM" id="Phobius"/>
    </source>
</evidence>
<feature type="non-terminal residue" evidence="2">
    <location>
        <position position="140"/>
    </location>
</feature>
<proteinExistence type="predicted"/>
<dbReference type="OrthoDB" id="6432912at2759"/>
<keyword evidence="1" id="KW-1133">Transmembrane helix</keyword>
<name>A0A087U4X2_STEMI</name>
<dbReference type="OMA" id="RHPRITR"/>
<keyword evidence="1" id="KW-0472">Membrane</keyword>
<organism evidence="2 3">
    <name type="scientific">Stegodyphus mimosarum</name>
    <name type="common">African social velvet spider</name>
    <dbReference type="NCBI Taxonomy" id="407821"/>
    <lineage>
        <taxon>Eukaryota</taxon>
        <taxon>Metazoa</taxon>
        <taxon>Ecdysozoa</taxon>
        <taxon>Arthropoda</taxon>
        <taxon>Chelicerata</taxon>
        <taxon>Arachnida</taxon>
        <taxon>Araneae</taxon>
        <taxon>Araneomorphae</taxon>
        <taxon>Entelegynae</taxon>
        <taxon>Eresoidea</taxon>
        <taxon>Eresidae</taxon>
        <taxon>Stegodyphus</taxon>
    </lineage>
</organism>
<dbReference type="Proteomes" id="UP000054359">
    <property type="component" value="Unassembled WGS sequence"/>
</dbReference>
<feature type="transmembrane region" description="Helical" evidence="1">
    <location>
        <begin position="7"/>
        <end position="31"/>
    </location>
</feature>
<dbReference type="EMBL" id="KK118185">
    <property type="protein sequence ID" value="KFM72411.1"/>
    <property type="molecule type" value="Genomic_DNA"/>
</dbReference>
<sequence>MPVAIETVIIVIVVISFAVLSAIIIALYWLWRLLLEDRRCSRLGGTTAPHEWTCRPVCSPEDGPQRALLGSRGRHPRITRRTEVLVDERSRRMGVKSAACFAYPSTRPAPPSRVAVDVHAPEVVVLDDTEPPPPYEAIGC</sequence>
<evidence type="ECO:0000313" key="3">
    <source>
        <dbReference type="Proteomes" id="UP000054359"/>
    </source>
</evidence>
<protein>
    <submittedName>
        <fullName evidence="2">Uncharacterized protein</fullName>
    </submittedName>
</protein>
<keyword evidence="1" id="KW-0812">Transmembrane</keyword>
<keyword evidence="3" id="KW-1185">Reference proteome</keyword>
<evidence type="ECO:0000313" key="2">
    <source>
        <dbReference type="EMBL" id="KFM72411.1"/>
    </source>
</evidence>
<reference evidence="2 3" key="1">
    <citation type="submission" date="2013-11" db="EMBL/GenBank/DDBJ databases">
        <title>Genome sequencing of Stegodyphus mimosarum.</title>
        <authorList>
            <person name="Bechsgaard J."/>
        </authorList>
    </citation>
    <scope>NUCLEOTIDE SEQUENCE [LARGE SCALE GENOMIC DNA]</scope>
</reference>
<gene>
    <name evidence="2" type="ORF">X975_12615</name>
</gene>
<accession>A0A087U4X2</accession>